<dbReference type="AlphaFoldDB" id="A0A381N7L9"/>
<evidence type="ECO:0008006" key="4">
    <source>
        <dbReference type="Google" id="ProtNLM"/>
    </source>
</evidence>
<sequence length="295" mass="31845">MFAKDLLKGKRILVTGGGSGLGKEMARYFLKYGAEVLICGRRVGVLEDTAKELMDENGGLVRCYGLDIRGAQDVDDTIEQIFLEGPLDGLVNNAAGNFISRTEDLSHRGFEAIASIVFHGTFYVTHSVGKRWLELDRKGSIVSILATWVWTGSAFTVPSAMSKSGIHAMTKSLATEWGHAGIRLNAIAPGPFPTEGAWARLSPGQDPNADASNGMYSGNPMGRFGEMAELGNLATFLMSDGCDYLTGQTIALDGAEYLTGGTFYRALASLKDEDWEAIKSTIKATNEKDKQKRSV</sequence>
<reference evidence="3" key="1">
    <citation type="submission" date="2018-05" db="EMBL/GenBank/DDBJ databases">
        <authorList>
            <person name="Lanie J.A."/>
            <person name="Ng W.-L."/>
            <person name="Kazmierczak K.M."/>
            <person name="Andrzejewski T.M."/>
            <person name="Davidsen T.M."/>
            <person name="Wayne K.J."/>
            <person name="Tettelin H."/>
            <person name="Glass J.I."/>
            <person name="Rusch D."/>
            <person name="Podicherti R."/>
            <person name="Tsui H.-C.T."/>
            <person name="Winkler M.E."/>
        </authorList>
    </citation>
    <scope>NUCLEOTIDE SEQUENCE</scope>
</reference>
<dbReference type="PANTHER" id="PTHR43296">
    <property type="entry name" value="PEROXISOMAL 2,4-DIENOYL-COA REDUCTASE"/>
    <property type="match status" value="1"/>
</dbReference>
<dbReference type="GO" id="GO:0008670">
    <property type="term" value="F:2,4-dienoyl-CoA reductase (NADPH) activity"/>
    <property type="evidence" value="ECO:0007669"/>
    <property type="project" value="InterPro"/>
</dbReference>
<dbReference type="GO" id="GO:0005777">
    <property type="term" value="C:peroxisome"/>
    <property type="evidence" value="ECO:0007669"/>
    <property type="project" value="TreeGrafter"/>
</dbReference>
<dbReference type="PANTHER" id="PTHR43296:SF2">
    <property type="entry name" value="PEROXISOMAL 2,4-DIENOYL-COA REDUCTASE [(3E)-ENOYL-COA-PRODUCING]"/>
    <property type="match status" value="1"/>
</dbReference>
<name>A0A381N7L9_9ZZZZ</name>
<dbReference type="EMBL" id="UINC01000179">
    <property type="protein sequence ID" value="SUZ50621.1"/>
    <property type="molecule type" value="Genomic_DNA"/>
</dbReference>
<dbReference type="CDD" id="cd05369">
    <property type="entry name" value="TER_DECR_SDR_a"/>
    <property type="match status" value="1"/>
</dbReference>
<evidence type="ECO:0000313" key="3">
    <source>
        <dbReference type="EMBL" id="SUZ50621.1"/>
    </source>
</evidence>
<evidence type="ECO:0000256" key="2">
    <source>
        <dbReference type="ARBA" id="ARBA00023002"/>
    </source>
</evidence>
<dbReference type="InterPro" id="IPR036291">
    <property type="entry name" value="NAD(P)-bd_dom_sf"/>
</dbReference>
<gene>
    <name evidence="3" type="ORF">METZ01_LOCUS3475</name>
</gene>
<dbReference type="Gene3D" id="3.40.50.720">
    <property type="entry name" value="NAD(P)-binding Rossmann-like Domain"/>
    <property type="match status" value="1"/>
</dbReference>
<evidence type="ECO:0000256" key="1">
    <source>
        <dbReference type="ARBA" id="ARBA00022857"/>
    </source>
</evidence>
<accession>A0A381N7L9</accession>
<dbReference type="Pfam" id="PF13561">
    <property type="entry name" value="adh_short_C2"/>
    <property type="match status" value="1"/>
</dbReference>
<dbReference type="InterPro" id="IPR045017">
    <property type="entry name" value="DECR2-like"/>
</dbReference>
<protein>
    <recommendedName>
        <fullName evidence="4">Short-chain dehydrogenase</fullName>
    </recommendedName>
</protein>
<dbReference type="InterPro" id="IPR002347">
    <property type="entry name" value="SDR_fam"/>
</dbReference>
<dbReference type="SUPFAM" id="SSF51735">
    <property type="entry name" value="NAD(P)-binding Rossmann-fold domains"/>
    <property type="match status" value="1"/>
</dbReference>
<keyword evidence="1" id="KW-0521">NADP</keyword>
<organism evidence="3">
    <name type="scientific">marine metagenome</name>
    <dbReference type="NCBI Taxonomy" id="408172"/>
    <lineage>
        <taxon>unclassified sequences</taxon>
        <taxon>metagenomes</taxon>
        <taxon>ecological metagenomes</taxon>
    </lineage>
</organism>
<keyword evidence="2" id="KW-0560">Oxidoreductase</keyword>
<dbReference type="GO" id="GO:0009062">
    <property type="term" value="P:fatty acid catabolic process"/>
    <property type="evidence" value="ECO:0007669"/>
    <property type="project" value="InterPro"/>
</dbReference>
<dbReference type="PRINTS" id="PR00081">
    <property type="entry name" value="GDHRDH"/>
</dbReference>
<proteinExistence type="predicted"/>